<dbReference type="AlphaFoldDB" id="A0A327XAU1"/>
<dbReference type="SUPFAM" id="SSF56925">
    <property type="entry name" value="OMPA-like"/>
    <property type="match status" value="1"/>
</dbReference>
<feature type="signal peptide" evidence="1">
    <location>
        <begin position="1"/>
        <end position="20"/>
    </location>
</feature>
<keyword evidence="3" id="KW-1185">Reference proteome</keyword>
<evidence type="ECO:0000256" key="1">
    <source>
        <dbReference type="SAM" id="SignalP"/>
    </source>
</evidence>
<feature type="chain" id="PRO_5016275479" description="Outer membrane protein with beta-barrel domain" evidence="1">
    <location>
        <begin position="21"/>
        <end position="225"/>
    </location>
</feature>
<evidence type="ECO:0000313" key="2">
    <source>
        <dbReference type="EMBL" id="RAK03224.1"/>
    </source>
</evidence>
<dbReference type="Gene3D" id="2.40.160.20">
    <property type="match status" value="1"/>
</dbReference>
<proteinExistence type="predicted"/>
<dbReference type="Proteomes" id="UP000248790">
    <property type="component" value="Unassembled WGS sequence"/>
</dbReference>
<keyword evidence="1" id="KW-0732">Signal</keyword>
<dbReference type="EMBL" id="QLMC01000001">
    <property type="protein sequence ID" value="RAK03224.1"/>
    <property type="molecule type" value="Genomic_DNA"/>
</dbReference>
<dbReference type="InterPro" id="IPR011250">
    <property type="entry name" value="OMP/PagP_B-barrel"/>
</dbReference>
<protein>
    <recommendedName>
        <fullName evidence="4">Outer membrane protein with beta-barrel domain</fullName>
    </recommendedName>
</protein>
<reference evidence="2 3" key="1">
    <citation type="submission" date="2018-06" db="EMBL/GenBank/DDBJ databases">
        <title>Genomic Encyclopedia of Archaeal and Bacterial Type Strains, Phase II (KMG-II): from individual species to whole genera.</title>
        <authorList>
            <person name="Goeker M."/>
        </authorList>
    </citation>
    <scope>NUCLEOTIDE SEQUENCE [LARGE SCALE GENOMIC DNA]</scope>
    <source>
        <strain evidence="2 3">DSM 21851</strain>
    </source>
</reference>
<comment type="caution">
    <text evidence="2">The sequence shown here is derived from an EMBL/GenBank/DDBJ whole genome shotgun (WGS) entry which is preliminary data.</text>
</comment>
<accession>A0A327XAU1</accession>
<organism evidence="2 3">
    <name type="scientific">Larkinella arboricola</name>
    <dbReference type="NCBI Taxonomy" id="643671"/>
    <lineage>
        <taxon>Bacteria</taxon>
        <taxon>Pseudomonadati</taxon>
        <taxon>Bacteroidota</taxon>
        <taxon>Cytophagia</taxon>
        <taxon>Cytophagales</taxon>
        <taxon>Spirosomataceae</taxon>
        <taxon>Larkinella</taxon>
    </lineage>
</organism>
<gene>
    <name evidence="2" type="ORF">LX87_01346</name>
</gene>
<name>A0A327XAU1_LARAB</name>
<dbReference type="RefSeq" id="WP_111627351.1">
    <property type="nucleotide sequence ID" value="NZ_QLMC01000001.1"/>
</dbReference>
<evidence type="ECO:0008006" key="4">
    <source>
        <dbReference type="Google" id="ProtNLM"/>
    </source>
</evidence>
<sequence length="225" mass="24845">MNKKVILSILGLFWALGAVAQIGADPEESQSRRNFDNTLFDRFVSGRVTVFYGAALPMGSQQNYIDKVGNRNFSVAVEAMFPGRFSVGGRIGQNYFSQRLPRQVYSFDDGSDVSAVQTRTLTTIPLLAIGSVYLNDINSTFRPYLQIGAGGAYVDYTKYYGTLSDQKTGIRAALAPAVGAKFQFGKGNNFGGEVQAQYQNVFFKYNELNNSNNLLLSVGLSYRWL</sequence>
<dbReference type="OrthoDB" id="1094316at2"/>
<evidence type="ECO:0000313" key="3">
    <source>
        <dbReference type="Proteomes" id="UP000248790"/>
    </source>
</evidence>